<evidence type="ECO:0000256" key="2">
    <source>
        <dbReference type="SAM" id="Phobius"/>
    </source>
</evidence>
<keyword evidence="1" id="KW-0175">Coiled coil</keyword>
<reference evidence="3 4" key="1">
    <citation type="submission" date="2024-02" db="EMBL/GenBank/DDBJ databases">
        <authorList>
            <person name="Chen Y."/>
            <person name="Shah S."/>
            <person name="Dougan E. K."/>
            <person name="Thang M."/>
            <person name="Chan C."/>
        </authorList>
    </citation>
    <scope>NUCLEOTIDE SEQUENCE [LARGE SCALE GENOMIC DNA]</scope>
</reference>
<dbReference type="EMBL" id="CAXAMN010018080">
    <property type="protein sequence ID" value="CAK9051781.1"/>
    <property type="molecule type" value="Genomic_DNA"/>
</dbReference>
<name>A0ABP0MJX2_9DINO</name>
<feature type="coiled-coil region" evidence="1">
    <location>
        <begin position="30"/>
        <end position="68"/>
    </location>
</feature>
<organism evidence="3 4">
    <name type="scientific">Durusdinium trenchii</name>
    <dbReference type="NCBI Taxonomy" id="1381693"/>
    <lineage>
        <taxon>Eukaryota</taxon>
        <taxon>Sar</taxon>
        <taxon>Alveolata</taxon>
        <taxon>Dinophyceae</taxon>
        <taxon>Suessiales</taxon>
        <taxon>Symbiodiniaceae</taxon>
        <taxon>Durusdinium</taxon>
    </lineage>
</organism>
<protein>
    <submittedName>
        <fullName evidence="3">Uncharacterized protein</fullName>
    </submittedName>
</protein>
<keyword evidence="2" id="KW-0812">Transmembrane</keyword>
<keyword evidence="2" id="KW-0472">Membrane</keyword>
<dbReference type="Proteomes" id="UP001642484">
    <property type="component" value="Unassembled WGS sequence"/>
</dbReference>
<feature type="transmembrane region" description="Helical" evidence="2">
    <location>
        <begin position="72"/>
        <end position="90"/>
    </location>
</feature>
<evidence type="ECO:0000313" key="4">
    <source>
        <dbReference type="Proteomes" id="UP001642484"/>
    </source>
</evidence>
<sequence>MHIFRAAARANRIHHVQQTLRMVENGLHQLKEIERACAAQRREVKGLLKQVDALMNQWSQELEKLKGRSMKLSLVLMLLCILLTDGLSAWDCLLSALRLAFSIGARRQSKARPRSAHDFDGHLVGQETTQSLLKERGSAILNVP</sequence>
<evidence type="ECO:0000313" key="3">
    <source>
        <dbReference type="EMBL" id="CAK9051781.1"/>
    </source>
</evidence>
<keyword evidence="4" id="KW-1185">Reference proteome</keyword>
<comment type="caution">
    <text evidence="3">The sequence shown here is derived from an EMBL/GenBank/DDBJ whole genome shotgun (WGS) entry which is preliminary data.</text>
</comment>
<evidence type="ECO:0000256" key="1">
    <source>
        <dbReference type="SAM" id="Coils"/>
    </source>
</evidence>
<proteinExistence type="predicted"/>
<gene>
    <name evidence="3" type="ORF">CCMP2556_LOCUS26219</name>
</gene>
<keyword evidence="2" id="KW-1133">Transmembrane helix</keyword>
<feature type="non-terminal residue" evidence="3">
    <location>
        <position position="144"/>
    </location>
</feature>
<accession>A0ABP0MJX2</accession>